<dbReference type="EMBL" id="JAZDWU010000006">
    <property type="protein sequence ID" value="KAK9998114.1"/>
    <property type="molecule type" value="Genomic_DNA"/>
</dbReference>
<dbReference type="Proteomes" id="UP001459277">
    <property type="component" value="Unassembled WGS sequence"/>
</dbReference>
<feature type="region of interest" description="Disordered" evidence="1">
    <location>
        <begin position="1"/>
        <end position="20"/>
    </location>
</feature>
<accession>A0AAW2CLR6</accession>
<protein>
    <submittedName>
        <fullName evidence="2">Uncharacterized protein</fullName>
    </submittedName>
</protein>
<gene>
    <name evidence="2" type="ORF">SO802_017717</name>
</gene>
<evidence type="ECO:0000256" key="1">
    <source>
        <dbReference type="SAM" id="MobiDB-lite"/>
    </source>
</evidence>
<organism evidence="2 3">
    <name type="scientific">Lithocarpus litseifolius</name>
    <dbReference type="NCBI Taxonomy" id="425828"/>
    <lineage>
        <taxon>Eukaryota</taxon>
        <taxon>Viridiplantae</taxon>
        <taxon>Streptophyta</taxon>
        <taxon>Embryophyta</taxon>
        <taxon>Tracheophyta</taxon>
        <taxon>Spermatophyta</taxon>
        <taxon>Magnoliopsida</taxon>
        <taxon>eudicotyledons</taxon>
        <taxon>Gunneridae</taxon>
        <taxon>Pentapetalae</taxon>
        <taxon>rosids</taxon>
        <taxon>fabids</taxon>
        <taxon>Fagales</taxon>
        <taxon>Fagaceae</taxon>
        <taxon>Lithocarpus</taxon>
    </lineage>
</organism>
<name>A0AAW2CLR6_9ROSI</name>
<dbReference type="AlphaFoldDB" id="A0AAW2CLR6"/>
<comment type="caution">
    <text evidence="2">The sequence shown here is derived from an EMBL/GenBank/DDBJ whole genome shotgun (WGS) entry which is preliminary data.</text>
</comment>
<evidence type="ECO:0000313" key="3">
    <source>
        <dbReference type="Proteomes" id="UP001459277"/>
    </source>
</evidence>
<proteinExistence type="predicted"/>
<evidence type="ECO:0000313" key="2">
    <source>
        <dbReference type="EMBL" id="KAK9998114.1"/>
    </source>
</evidence>
<sequence length="121" mass="13268">MDPSGMETLSRGGGLGGELKKGMSNNTKLSHWVRAFSKASDVVHRAAFVAFWLFTIPSSLREGLCTAAMHGYWQAVMTSFEKELLGSHEFSLIPADGLHAIIFTNPRLLLPTKFMVASARK</sequence>
<reference evidence="2 3" key="1">
    <citation type="submission" date="2024-01" db="EMBL/GenBank/DDBJ databases">
        <title>A telomere-to-telomere, gap-free genome of sweet tea (Lithocarpus litseifolius).</title>
        <authorList>
            <person name="Zhou J."/>
        </authorList>
    </citation>
    <scope>NUCLEOTIDE SEQUENCE [LARGE SCALE GENOMIC DNA]</scope>
    <source>
        <strain evidence="2">Zhou-2022a</strain>
        <tissue evidence="2">Leaf</tissue>
    </source>
</reference>
<keyword evidence="3" id="KW-1185">Reference proteome</keyword>